<dbReference type="EMBL" id="RKHR01000004">
    <property type="protein sequence ID" value="ROS01191.1"/>
    <property type="molecule type" value="Genomic_DNA"/>
</dbReference>
<dbReference type="OrthoDB" id="9795624at2"/>
<organism evidence="1 2">
    <name type="scientific">Sinobacterium caligoides</name>
    <dbReference type="NCBI Taxonomy" id="933926"/>
    <lineage>
        <taxon>Bacteria</taxon>
        <taxon>Pseudomonadati</taxon>
        <taxon>Pseudomonadota</taxon>
        <taxon>Gammaproteobacteria</taxon>
        <taxon>Cellvibrionales</taxon>
        <taxon>Spongiibacteraceae</taxon>
        <taxon>Sinobacterium</taxon>
    </lineage>
</organism>
<comment type="caution">
    <text evidence="1">The sequence shown here is derived from an EMBL/GenBank/DDBJ whole genome shotgun (WGS) entry which is preliminary data.</text>
</comment>
<dbReference type="AlphaFoldDB" id="A0A3N2DN04"/>
<sequence length="630" mass="71751">MVINNSTLPLIVAGPIVRHVDSRQLNFWLVTTSRCPVVLCLFNRNHELIVERSLDEDEHRQVAIGHHAFVNLLSINFQSPLPEGELIYYDLRLVKEEGEVSVVDEVEGLLYADESLPSLVINRKLDKLLHGSCRKPHFDSADGLCQVDKLLATEAFTAEQRPSLLMMSGDQIYADDVAGPVLVAIHQVIELLGLFDENLQGALVDDSQSLYQSPFCYYHREQLLPHDRAGEAIYDKLFAASKKPIFTSDDAGNHLVTLAEVMAMYLLVWSPTLWRQVSLSMPSIAEPVLVQKYSAERRVVEDFVAGLASVRRAMAHLPVYMIFDDHDITDDWNLTRGWEETAYGNAFSKRILGNALIGYFLCQGWGNAPDKLKSLGSKVEEHFSVLGCDSQDDLIDQLLDWDQWHYSLATTPKLVVLDTRTQRWRSESRANKPSGLMDWESLSELQQELIDQPSVIMVSPAPIYGVKVIETIQRIFTFFGKPLLVDAENWMAHSGTANVMLNIFRHYRTPPNFIILSGDVHYSFVYEVTHRFRRNSSKIFQITCSGIKNQFPSKLLHCLAELNRYLYGRYSPLNWLTKRRRMRIKARRVDQQDTARLYNASGIGLLELNDAGEPEQTLLLCADGKRVHFR</sequence>
<reference evidence="1 2" key="1">
    <citation type="submission" date="2018-11" db="EMBL/GenBank/DDBJ databases">
        <title>Genomic Encyclopedia of Type Strains, Phase IV (KMG-IV): sequencing the most valuable type-strain genomes for metagenomic binning, comparative biology and taxonomic classification.</title>
        <authorList>
            <person name="Goeker M."/>
        </authorList>
    </citation>
    <scope>NUCLEOTIDE SEQUENCE [LARGE SCALE GENOMIC DNA]</scope>
    <source>
        <strain evidence="1 2">DSM 100316</strain>
    </source>
</reference>
<protein>
    <recommendedName>
        <fullName evidence="3">PhoD-like phosphatase</fullName>
    </recommendedName>
</protein>
<dbReference type="RefSeq" id="WP_123712013.1">
    <property type="nucleotide sequence ID" value="NZ_RKHR01000004.1"/>
</dbReference>
<gene>
    <name evidence="1" type="ORF">EDC56_1619</name>
</gene>
<dbReference type="InterPro" id="IPR038607">
    <property type="entry name" value="PhoD-like_sf"/>
</dbReference>
<dbReference type="PANTHER" id="PTHR37031">
    <property type="entry name" value="METALLOPHOSPHATASE BINDING DOMAIN PROTEIN"/>
    <property type="match status" value="1"/>
</dbReference>
<evidence type="ECO:0000313" key="1">
    <source>
        <dbReference type="EMBL" id="ROS01191.1"/>
    </source>
</evidence>
<dbReference type="SUPFAM" id="SSF56300">
    <property type="entry name" value="Metallo-dependent phosphatases"/>
    <property type="match status" value="1"/>
</dbReference>
<dbReference type="PANTHER" id="PTHR37031:SF2">
    <property type="entry name" value="PHOD-LIKE PHOSPHATASE METALLOPHOSPHATASE DOMAIN-CONTAINING PROTEIN"/>
    <property type="match status" value="1"/>
</dbReference>
<accession>A0A3N2DN04</accession>
<dbReference type="Proteomes" id="UP000275394">
    <property type="component" value="Unassembled WGS sequence"/>
</dbReference>
<evidence type="ECO:0000313" key="2">
    <source>
        <dbReference type="Proteomes" id="UP000275394"/>
    </source>
</evidence>
<evidence type="ECO:0008006" key="3">
    <source>
        <dbReference type="Google" id="ProtNLM"/>
    </source>
</evidence>
<name>A0A3N2DN04_9GAMM</name>
<dbReference type="Gene3D" id="3.60.21.70">
    <property type="entry name" value="PhoD-like phosphatase"/>
    <property type="match status" value="1"/>
</dbReference>
<keyword evidence="2" id="KW-1185">Reference proteome</keyword>
<dbReference type="InterPro" id="IPR029052">
    <property type="entry name" value="Metallo-depent_PP-like"/>
</dbReference>
<proteinExistence type="predicted"/>